<proteinExistence type="predicted"/>
<protein>
    <submittedName>
        <fullName evidence="2">Uncharacterized protein</fullName>
    </submittedName>
</protein>
<organism evidence="2">
    <name type="scientific">Arundo donax</name>
    <name type="common">Giant reed</name>
    <name type="synonym">Donax arundinaceus</name>
    <dbReference type="NCBI Taxonomy" id="35708"/>
    <lineage>
        <taxon>Eukaryota</taxon>
        <taxon>Viridiplantae</taxon>
        <taxon>Streptophyta</taxon>
        <taxon>Embryophyta</taxon>
        <taxon>Tracheophyta</taxon>
        <taxon>Spermatophyta</taxon>
        <taxon>Magnoliopsida</taxon>
        <taxon>Liliopsida</taxon>
        <taxon>Poales</taxon>
        <taxon>Poaceae</taxon>
        <taxon>PACMAD clade</taxon>
        <taxon>Arundinoideae</taxon>
        <taxon>Arundineae</taxon>
        <taxon>Arundo</taxon>
    </lineage>
</organism>
<feature type="region of interest" description="Disordered" evidence="1">
    <location>
        <begin position="50"/>
        <end position="73"/>
    </location>
</feature>
<name>A0A0A8Y3K4_ARUDO</name>
<dbReference type="AlphaFoldDB" id="A0A0A8Y3K4"/>
<accession>A0A0A8Y3K4</accession>
<reference evidence="2" key="1">
    <citation type="submission" date="2014-09" db="EMBL/GenBank/DDBJ databases">
        <authorList>
            <person name="Magalhaes I.L.F."/>
            <person name="Oliveira U."/>
            <person name="Santos F.R."/>
            <person name="Vidigal T.H.D.A."/>
            <person name="Brescovit A.D."/>
            <person name="Santos A.J."/>
        </authorList>
    </citation>
    <scope>NUCLEOTIDE SEQUENCE</scope>
    <source>
        <tissue evidence="2">Shoot tissue taken approximately 20 cm above the soil surface</tissue>
    </source>
</reference>
<sequence>MKRTMPSYVQGVSMLFNFAPSASKHKTKLELQNLFLAANSSDRLEIQNTPKSVAAAKSKNNTPPSSPTSFSDR</sequence>
<evidence type="ECO:0000256" key="1">
    <source>
        <dbReference type="SAM" id="MobiDB-lite"/>
    </source>
</evidence>
<feature type="compositionally biased region" description="Low complexity" evidence="1">
    <location>
        <begin position="57"/>
        <end position="73"/>
    </location>
</feature>
<reference evidence="2" key="2">
    <citation type="journal article" date="2015" name="Data Brief">
        <title>Shoot transcriptome of the giant reed, Arundo donax.</title>
        <authorList>
            <person name="Barrero R.A."/>
            <person name="Guerrero F.D."/>
            <person name="Moolhuijzen P."/>
            <person name="Goolsby J.A."/>
            <person name="Tidwell J."/>
            <person name="Bellgard S.E."/>
            <person name="Bellgard M.I."/>
        </authorList>
    </citation>
    <scope>NUCLEOTIDE SEQUENCE</scope>
    <source>
        <tissue evidence="2">Shoot tissue taken approximately 20 cm above the soil surface</tissue>
    </source>
</reference>
<evidence type="ECO:0000313" key="2">
    <source>
        <dbReference type="EMBL" id="JAD20404.1"/>
    </source>
</evidence>
<dbReference type="EMBL" id="GBRH01277491">
    <property type="protein sequence ID" value="JAD20404.1"/>
    <property type="molecule type" value="Transcribed_RNA"/>
</dbReference>